<reference evidence="3 4" key="1">
    <citation type="submission" date="2019-02" db="EMBL/GenBank/DDBJ databases">
        <title>Deep-cultivation of Planctomycetes and their phenomic and genomic characterization uncovers novel biology.</title>
        <authorList>
            <person name="Wiegand S."/>
            <person name="Jogler M."/>
            <person name="Boedeker C."/>
            <person name="Pinto D."/>
            <person name="Vollmers J."/>
            <person name="Rivas-Marin E."/>
            <person name="Kohn T."/>
            <person name="Peeters S.H."/>
            <person name="Heuer A."/>
            <person name="Rast P."/>
            <person name="Oberbeckmann S."/>
            <person name="Bunk B."/>
            <person name="Jeske O."/>
            <person name="Meyerdierks A."/>
            <person name="Storesund J.E."/>
            <person name="Kallscheuer N."/>
            <person name="Luecker S."/>
            <person name="Lage O.M."/>
            <person name="Pohl T."/>
            <person name="Merkel B.J."/>
            <person name="Hornburger P."/>
            <person name="Mueller R.-W."/>
            <person name="Bruemmer F."/>
            <person name="Labrenz M."/>
            <person name="Spormann A.M."/>
            <person name="Op den Camp H."/>
            <person name="Overmann J."/>
            <person name="Amann R."/>
            <person name="Jetten M.S.M."/>
            <person name="Mascher T."/>
            <person name="Medema M.H."/>
            <person name="Devos D.P."/>
            <person name="Kaster A.-K."/>
            <person name="Ovreas L."/>
            <person name="Rohde M."/>
            <person name="Galperin M.Y."/>
            <person name="Jogler C."/>
        </authorList>
    </citation>
    <scope>NUCLEOTIDE SEQUENCE [LARGE SCALE GENOMIC DNA]</scope>
    <source>
        <strain evidence="3 4">Mal52</strain>
    </source>
</reference>
<keyword evidence="4" id="KW-1185">Reference proteome</keyword>
<dbReference type="InterPro" id="IPR045886">
    <property type="entry name" value="ThiF/MoeB/HesA"/>
</dbReference>
<sequence>MTDDLQRYSKQVLFHGIGEEGQRELMRRRVLVCGCGALGTVLAEGMVRAGVGFVRIVDRDFVELSNLQRQVLFDEQDIADQLPKSVAAGRKLAKINSTIEIDPIVADVSYENVMGLANDVDLILDGTDNFEIRYLLNDVSLETGIPWVYGGCIGSHGQTMTILPGETACLRCLIDAVPEPGSVETCDTAGVLAAIINVIASLQVVDALKILSGQRNLIEPKLTVIDVWDGTFRRMNMEGLRDRSGCPACHAGERVWLRGTLGSQTTILCGRNAVQVSPPSKTRLVFDDLANRLAGIGTINYNKYLFRIALNEGDYELTAFQDGRVIIKGTEDIPTAKTLYAKYIGS</sequence>
<dbReference type="SUPFAM" id="SSF69572">
    <property type="entry name" value="Activating enzymes of the ubiquitin-like proteins"/>
    <property type="match status" value="1"/>
</dbReference>
<gene>
    <name evidence="3" type="primary">thiF</name>
    <name evidence="3" type="ORF">Mal52_61740</name>
</gene>
<dbReference type="GO" id="GO:0016779">
    <property type="term" value="F:nucleotidyltransferase activity"/>
    <property type="evidence" value="ECO:0007669"/>
    <property type="project" value="UniProtKB-KW"/>
</dbReference>
<dbReference type="GO" id="GO:0008146">
    <property type="term" value="F:sulfotransferase activity"/>
    <property type="evidence" value="ECO:0007669"/>
    <property type="project" value="TreeGrafter"/>
</dbReference>
<proteinExistence type="inferred from homology"/>
<organism evidence="3 4">
    <name type="scientific">Symmachiella dynata</name>
    <dbReference type="NCBI Taxonomy" id="2527995"/>
    <lineage>
        <taxon>Bacteria</taxon>
        <taxon>Pseudomonadati</taxon>
        <taxon>Planctomycetota</taxon>
        <taxon>Planctomycetia</taxon>
        <taxon>Planctomycetales</taxon>
        <taxon>Planctomycetaceae</taxon>
        <taxon>Symmachiella</taxon>
    </lineage>
</organism>
<dbReference type="InterPro" id="IPR035985">
    <property type="entry name" value="Ubiquitin-activating_enz"/>
</dbReference>
<name>A0A517ZYS2_9PLAN</name>
<dbReference type="GO" id="GO:0008641">
    <property type="term" value="F:ubiquitin-like modifier activating enzyme activity"/>
    <property type="evidence" value="ECO:0007669"/>
    <property type="project" value="InterPro"/>
</dbReference>
<dbReference type="KEGG" id="sdyn:Mal52_61740"/>
<dbReference type="Proteomes" id="UP000319383">
    <property type="component" value="Chromosome"/>
</dbReference>
<dbReference type="FunFam" id="3.40.50.720:FF:000080">
    <property type="entry name" value="Thiazole biosynthesis adenylyltransferase ThiF"/>
    <property type="match status" value="1"/>
</dbReference>
<dbReference type="PANTHER" id="PTHR10953">
    <property type="entry name" value="UBIQUITIN-ACTIVATING ENZYME E1"/>
    <property type="match status" value="1"/>
</dbReference>
<dbReference type="InterPro" id="IPR000594">
    <property type="entry name" value="ThiF_NAD_FAD-bd"/>
</dbReference>
<keyword evidence="3" id="KW-0548">Nucleotidyltransferase</keyword>
<accession>A0A517ZYS2</accession>
<comment type="similarity">
    <text evidence="1">Belongs to the HesA/MoeB/ThiF family.</text>
</comment>
<dbReference type="Gene3D" id="3.40.50.720">
    <property type="entry name" value="NAD(P)-binding Rossmann-like Domain"/>
    <property type="match status" value="1"/>
</dbReference>
<protein>
    <submittedName>
        <fullName evidence="3">Sulfur carrier protein ThiS adenylyltransferase</fullName>
        <ecNumber evidence="3">2.7.7.73</ecNumber>
    </submittedName>
</protein>
<dbReference type="GO" id="GO:0004792">
    <property type="term" value="F:thiosulfate-cyanide sulfurtransferase activity"/>
    <property type="evidence" value="ECO:0007669"/>
    <property type="project" value="TreeGrafter"/>
</dbReference>
<dbReference type="AlphaFoldDB" id="A0A517ZYS2"/>
<dbReference type="RefSeq" id="WP_145380431.1">
    <property type="nucleotide sequence ID" value="NZ_CP036276.1"/>
</dbReference>
<evidence type="ECO:0000259" key="2">
    <source>
        <dbReference type="Pfam" id="PF00899"/>
    </source>
</evidence>
<dbReference type="EC" id="2.7.7.73" evidence="3"/>
<evidence type="ECO:0000313" key="4">
    <source>
        <dbReference type="Proteomes" id="UP000319383"/>
    </source>
</evidence>
<dbReference type="GO" id="GO:0005829">
    <property type="term" value="C:cytosol"/>
    <property type="evidence" value="ECO:0007669"/>
    <property type="project" value="TreeGrafter"/>
</dbReference>
<evidence type="ECO:0000313" key="3">
    <source>
        <dbReference type="EMBL" id="QDU47639.1"/>
    </source>
</evidence>
<feature type="domain" description="THIF-type NAD/FAD binding fold" evidence="2">
    <location>
        <begin position="8"/>
        <end position="240"/>
    </location>
</feature>
<dbReference type="CDD" id="cd00757">
    <property type="entry name" value="ThiF_MoeB_HesA_family"/>
    <property type="match status" value="1"/>
</dbReference>
<dbReference type="PANTHER" id="PTHR10953:SF102">
    <property type="entry name" value="ADENYLYLTRANSFERASE AND SULFURTRANSFERASE MOCS3"/>
    <property type="match status" value="1"/>
</dbReference>
<dbReference type="EMBL" id="CP036276">
    <property type="protein sequence ID" value="QDU47639.1"/>
    <property type="molecule type" value="Genomic_DNA"/>
</dbReference>
<dbReference type="Pfam" id="PF00899">
    <property type="entry name" value="ThiF"/>
    <property type="match status" value="1"/>
</dbReference>
<keyword evidence="3" id="KW-0808">Transferase</keyword>
<evidence type="ECO:0000256" key="1">
    <source>
        <dbReference type="ARBA" id="ARBA00009919"/>
    </source>
</evidence>